<feature type="chain" id="PRO_5020657734" description="DUF4139 domain-containing protein" evidence="1">
    <location>
        <begin position="37"/>
        <end position="430"/>
    </location>
</feature>
<evidence type="ECO:0000313" key="2">
    <source>
        <dbReference type="EMBL" id="TDR06757.1"/>
    </source>
</evidence>
<dbReference type="EMBL" id="SNZA01000005">
    <property type="protein sequence ID" value="TDR06757.1"/>
    <property type="molecule type" value="Genomic_DNA"/>
</dbReference>
<gene>
    <name evidence="2" type="ORF">C8D85_2944</name>
</gene>
<keyword evidence="3" id="KW-1185">Reference proteome</keyword>
<sequence>MLSIAHFNRGRPMDTKTMLSNATVTGLLLTSVTAFAAPDAIVIDQHGSQVTENLVKGASLSFTPVEGSILPIGKNYSPFQLPDFFNSTRKSWSDHLGQPVRVEHKNRELSLEGTLEAVNDQYFTLSVKRVSANYPINDFYLVPKLAASNSRTSLNYQGILTYQTADIRWQPELSMIIDDQEVTLIQQASIQNNASLDIALDSALLHYSQRNSLVRPMMMKSAVAGDMMAERSAPSTDYQDSEITLELTDLTLPAASQTLVDLGKHSSRITQRSNVSSVYSYSSASKLPLNFQQQIRFDSPKDLMPGTYQTLWHKKPYYLSGQPVALKNMREGAEVEVMLNKSLDLTGDLTLITESKGAKGITQTWELSLKNLSKRPQDYQINHRMSAPIRELSLRSLEQINANSVALHGSIAPNSTYQIRYTVELAPTDS</sequence>
<organism evidence="2 3">
    <name type="scientific">Marinomonas communis</name>
    <dbReference type="NCBI Taxonomy" id="28254"/>
    <lineage>
        <taxon>Bacteria</taxon>
        <taxon>Pseudomonadati</taxon>
        <taxon>Pseudomonadota</taxon>
        <taxon>Gammaproteobacteria</taxon>
        <taxon>Oceanospirillales</taxon>
        <taxon>Oceanospirillaceae</taxon>
        <taxon>Marinomonas</taxon>
    </lineage>
</organism>
<comment type="caution">
    <text evidence="2">The sequence shown here is derived from an EMBL/GenBank/DDBJ whole genome shotgun (WGS) entry which is preliminary data.</text>
</comment>
<proteinExistence type="predicted"/>
<evidence type="ECO:0000313" key="3">
    <source>
        <dbReference type="Proteomes" id="UP000295729"/>
    </source>
</evidence>
<evidence type="ECO:0000256" key="1">
    <source>
        <dbReference type="SAM" id="SignalP"/>
    </source>
</evidence>
<accession>A0A4R6X9B0</accession>
<dbReference type="Proteomes" id="UP000295729">
    <property type="component" value="Unassembled WGS sequence"/>
</dbReference>
<name>A0A4R6X9B0_9GAMM</name>
<protein>
    <recommendedName>
        <fullName evidence="4">DUF4139 domain-containing protein</fullName>
    </recommendedName>
</protein>
<dbReference type="AlphaFoldDB" id="A0A4R6X9B0"/>
<reference evidence="2 3" key="1">
    <citation type="submission" date="2019-03" db="EMBL/GenBank/DDBJ databases">
        <title>Genomic Encyclopedia of Type Strains, Phase IV (KMG-IV): sequencing the most valuable type-strain genomes for metagenomic binning, comparative biology and taxonomic classification.</title>
        <authorList>
            <person name="Goeker M."/>
        </authorList>
    </citation>
    <scope>NUCLEOTIDE SEQUENCE [LARGE SCALE GENOMIC DNA]</scope>
    <source>
        <strain evidence="2 3">DSM 5604</strain>
    </source>
</reference>
<keyword evidence="1" id="KW-0732">Signal</keyword>
<evidence type="ECO:0008006" key="4">
    <source>
        <dbReference type="Google" id="ProtNLM"/>
    </source>
</evidence>
<feature type="signal peptide" evidence="1">
    <location>
        <begin position="1"/>
        <end position="36"/>
    </location>
</feature>